<feature type="region of interest" description="Disordered" evidence="1">
    <location>
        <begin position="30"/>
        <end position="53"/>
    </location>
</feature>
<dbReference type="AlphaFoldDB" id="L7VPX9"/>
<dbReference type="EMBL" id="CP004044">
    <property type="protein sequence ID" value="AGC67618.1"/>
    <property type="molecule type" value="Genomic_DNA"/>
</dbReference>
<evidence type="ECO:0000313" key="3">
    <source>
        <dbReference type="Proteomes" id="UP000011220"/>
    </source>
</evidence>
<gene>
    <name evidence="2" type="ordered locus">Cst_c05960</name>
</gene>
<keyword evidence="3" id="KW-1185">Reference proteome</keyword>
<dbReference type="STRING" id="1121335.Cst_c05960"/>
<evidence type="ECO:0000313" key="2">
    <source>
        <dbReference type="EMBL" id="AGC67618.1"/>
    </source>
</evidence>
<protein>
    <submittedName>
        <fullName evidence="2">Uncharacterized protein</fullName>
    </submittedName>
</protein>
<dbReference type="PATRIC" id="fig|1121335.3.peg.579"/>
<dbReference type="KEGG" id="css:Cst_c05960"/>
<name>L7VPX9_THES1</name>
<sequence length="53" mass="5771">MHYQVYTCPPTITIKMPNNNVVATANSAYRSSSSDGGAWYSDDTVKPGTEDTK</sequence>
<evidence type="ECO:0000256" key="1">
    <source>
        <dbReference type="SAM" id="MobiDB-lite"/>
    </source>
</evidence>
<feature type="compositionally biased region" description="Basic and acidic residues" evidence="1">
    <location>
        <begin position="43"/>
        <end position="53"/>
    </location>
</feature>
<proteinExistence type="predicted"/>
<reference evidence="2 3" key="1">
    <citation type="journal article" date="2013" name="Genome Announc.">
        <title>Complete genome sequence of Clostridium stercorarium subsp. stercorarium strain DSM 8532, a thermophilic degrader of plant cell wall fibers.</title>
        <authorList>
            <person name="Poehlein A."/>
            <person name="Zverlov V.V."/>
            <person name="Daniel R."/>
            <person name="Schwarz W.H."/>
            <person name="Liebl W."/>
        </authorList>
    </citation>
    <scope>NUCLEOTIDE SEQUENCE [LARGE SCALE GENOMIC DNA]</scope>
    <source>
        <strain evidence="3">ATCC 35414 / DSM 8532 / NCIMB 11754</strain>
    </source>
</reference>
<accession>L7VPX9</accession>
<dbReference type="RefSeq" id="WP_015358310.1">
    <property type="nucleotide sequence ID" value="NC_020134.1"/>
</dbReference>
<dbReference type="Proteomes" id="UP000011220">
    <property type="component" value="Chromosome"/>
</dbReference>
<organism evidence="2 3">
    <name type="scientific">Thermoclostridium stercorarium (strain ATCC 35414 / DSM 8532 / NCIMB 11754)</name>
    <name type="common">Clostridium stercorarium</name>
    <dbReference type="NCBI Taxonomy" id="1121335"/>
    <lineage>
        <taxon>Bacteria</taxon>
        <taxon>Bacillati</taxon>
        <taxon>Bacillota</taxon>
        <taxon>Clostridia</taxon>
        <taxon>Eubacteriales</taxon>
        <taxon>Oscillospiraceae</taxon>
        <taxon>Thermoclostridium</taxon>
    </lineage>
</organism>